<keyword evidence="2 5" id="KW-0812">Transmembrane</keyword>
<keyword evidence="5" id="KW-0975">Bacterial flagellum</keyword>
<evidence type="ECO:0000256" key="4">
    <source>
        <dbReference type="ARBA" id="ARBA00023136"/>
    </source>
</evidence>
<sequence length="230" mass="25119">MDQISAFPSQPTVLNYPAAGPCRSFRRINYSGLPARFVSALIFLSLAFTSARSVQGADFPAAAPAVAVQDSPAVDTLSAGPESQPSKKDSILDYLRRSGSSGPLKLTYDQPDSILSLRNISYTLIVLALLVLFLHFLRKFVQRPISGVPSGEHFRVIQQFHLGPKKSVALVKLFDRLLLLGVTETSITTLSEISDAGEVERLLARLQDTGGGQTQNFREIYQGLLSRIKK</sequence>
<evidence type="ECO:0000313" key="6">
    <source>
        <dbReference type="EMBL" id="OGF99107.1"/>
    </source>
</evidence>
<keyword evidence="1 5" id="KW-1003">Cell membrane</keyword>
<organism evidence="6 7">
    <name type="scientific">Candidatus Glassbacteria bacterium GWA2_58_10</name>
    <dbReference type="NCBI Taxonomy" id="1817865"/>
    <lineage>
        <taxon>Bacteria</taxon>
        <taxon>Candidatus Glassiibacteriota</taxon>
    </lineage>
</organism>
<comment type="similarity">
    <text evidence="5">Belongs to the FliO/MopB family.</text>
</comment>
<dbReference type="GO" id="GO:0044781">
    <property type="term" value="P:bacterial-type flagellum organization"/>
    <property type="evidence" value="ECO:0007669"/>
    <property type="project" value="UniProtKB-UniRule"/>
</dbReference>
<evidence type="ECO:0000256" key="1">
    <source>
        <dbReference type="ARBA" id="ARBA00022475"/>
    </source>
</evidence>
<proteinExistence type="inferred from homology"/>
<evidence type="ECO:0000313" key="7">
    <source>
        <dbReference type="Proteomes" id="UP000176992"/>
    </source>
</evidence>
<dbReference type="EMBL" id="MFIV01000043">
    <property type="protein sequence ID" value="OGF99107.1"/>
    <property type="molecule type" value="Genomic_DNA"/>
</dbReference>
<accession>A0A1F5YFZ4</accession>
<dbReference type="Proteomes" id="UP000176992">
    <property type="component" value="Unassembled WGS sequence"/>
</dbReference>
<feature type="transmembrane region" description="Helical" evidence="5">
    <location>
        <begin position="120"/>
        <end position="137"/>
    </location>
</feature>
<protein>
    <recommendedName>
        <fullName evidence="5">Flagellar protein</fullName>
    </recommendedName>
</protein>
<dbReference type="NCBIfam" id="TIGR03500">
    <property type="entry name" value="FliO_TIGR"/>
    <property type="match status" value="1"/>
</dbReference>
<dbReference type="AlphaFoldDB" id="A0A1F5YFZ4"/>
<feature type="transmembrane region" description="Helical" evidence="5">
    <location>
        <begin position="33"/>
        <end position="51"/>
    </location>
</feature>
<keyword evidence="6" id="KW-0969">Cilium</keyword>
<keyword evidence="3 5" id="KW-1133">Transmembrane helix</keyword>
<evidence type="ECO:0000256" key="5">
    <source>
        <dbReference type="RuleBase" id="RU362064"/>
    </source>
</evidence>
<reference evidence="6 7" key="1">
    <citation type="journal article" date="2016" name="Nat. Commun.">
        <title>Thousands of microbial genomes shed light on interconnected biogeochemical processes in an aquifer system.</title>
        <authorList>
            <person name="Anantharaman K."/>
            <person name="Brown C.T."/>
            <person name="Hug L.A."/>
            <person name="Sharon I."/>
            <person name="Castelle C.J."/>
            <person name="Probst A.J."/>
            <person name="Thomas B.C."/>
            <person name="Singh A."/>
            <person name="Wilkins M.J."/>
            <person name="Karaoz U."/>
            <person name="Brodie E.L."/>
            <person name="Williams K.H."/>
            <person name="Hubbard S.S."/>
            <person name="Banfield J.F."/>
        </authorList>
    </citation>
    <scope>NUCLEOTIDE SEQUENCE [LARGE SCALE GENOMIC DNA]</scope>
</reference>
<evidence type="ECO:0000256" key="3">
    <source>
        <dbReference type="ARBA" id="ARBA00022989"/>
    </source>
</evidence>
<keyword evidence="4 5" id="KW-0472">Membrane</keyword>
<dbReference type="GO" id="GO:0009425">
    <property type="term" value="C:bacterial-type flagellum basal body"/>
    <property type="evidence" value="ECO:0007669"/>
    <property type="project" value="UniProtKB-SubCell"/>
</dbReference>
<name>A0A1F5YFZ4_9BACT</name>
<comment type="subcellular location">
    <subcellularLocation>
        <location evidence="5">Cell membrane</location>
    </subcellularLocation>
    <subcellularLocation>
        <location evidence="5">Bacterial flagellum basal body</location>
    </subcellularLocation>
</comment>
<keyword evidence="6" id="KW-0282">Flagellum</keyword>
<keyword evidence="6" id="KW-0966">Cell projection</keyword>
<evidence type="ECO:0000256" key="2">
    <source>
        <dbReference type="ARBA" id="ARBA00022692"/>
    </source>
</evidence>
<comment type="caution">
    <text evidence="6">The sequence shown here is derived from an EMBL/GenBank/DDBJ whole genome shotgun (WGS) entry which is preliminary data.</text>
</comment>
<dbReference type="InterPro" id="IPR022781">
    <property type="entry name" value="Flagellar_biosynth_FliO"/>
</dbReference>
<dbReference type="GO" id="GO:0005886">
    <property type="term" value="C:plasma membrane"/>
    <property type="evidence" value="ECO:0007669"/>
    <property type="project" value="UniProtKB-SubCell"/>
</dbReference>
<gene>
    <name evidence="6" type="ORF">A2Z86_06500</name>
</gene>
<dbReference type="Pfam" id="PF04347">
    <property type="entry name" value="FliO"/>
    <property type="match status" value="1"/>
</dbReference>